<protein>
    <recommendedName>
        <fullName evidence="1">Type VII secretion system protein EssD-like domain-containing protein</fullName>
    </recommendedName>
</protein>
<dbReference type="EMBL" id="CP030862">
    <property type="protein sequence ID" value="AXE27822.1"/>
    <property type="molecule type" value="Genomic_DNA"/>
</dbReference>
<dbReference type="KEGG" id="sgz:C0216_28335"/>
<gene>
    <name evidence="2" type="ORF">C0216_28335</name>
</gene>
<sequence>MPVVRMSDQQSPAGAGAAAAAYLWAQNNLAGWGRDKPLTRAMADVAGRTARTCGAFRARTDLVASDTCGEFPFAVTREGGVDGAQCAETLPRHSTRGGWVVDVLDGGAGSPCMRAHVPVADRQVADGQLSEGFANQRVVDGDQFKLEIAGSIAEPQAVCLQNAPTGSFRSGNGWIKNTTDPVPHVNKTTPTPGPPGVRAAAAQACLSTPTVEGSDAKGDITGWADAELFRQANLSTAGLARCHLIANILGGTGKIDDGGQINLVPCWQSGMNTGTPSMRTYEALAQKSAKAVKDGGILGPNDAIFYEVTPDYRDGTSTIPVGVKMSARIERSDGTSQLLFPDVYITNTYKNTGQLNLGN</sequence>
<dbReference type="Pfam" id="PF13930">
    <property type="entry name" value="Endonuclea_NS_2"/>
    <property type="match status" value="1"/>
</dbReference>
<evidence type="ECO:0000313" key="2">
    <source>
        <dbReference type="EMBL" id="AXE27822.1"/>
    </source>
</evidence>
<dbReference type="Proteomes" id="UP000252004">
    <property type="component" value="Chromosome"/>
</dbReference>
<accession>A0A344UAA1</accession>
<feature type="domain" description="Type VII secretion system protein EssD-like" evidence="1">
    <location>
        <begin position="198"/>
        <end position="329"/>
    </location>
</feature>
<evidence type="ECO:0000259" key="1">
    <source>
        <dbReference type="Pfam" id="PF13930"/>
    </source>
</evidence>
<reference evidence="2 3" key="1">
    <citation type="submission" date="2018-01" db="EMBL/GenBank/DDBJ databases">
        <title>Draft genome Sequence of streptomyces globosus LZH-48.</title>
        <authorList>
            <person name="Ran K."/>
            <person name="Li Z."/>
            <person name="Wei S."/>
            <person name="Dong R."/>
        </authorList>
    </citation>
    <scope>NUCLEOTIDE SEQUENCE [LARGE SCALE GENOMIC DNA]</scope>
    <source>
        <strain evidence="2 3">LZH-48</strain>
    </source>
</reference>
<name>A0A344UAA1_9ACTN</name>
<dbReference type="InterPro" id="IPR044927">
    <property type="entry name" value="Endonuclea_NS_2"/>
</dbReference>
<organism evidence="2 3">
    <name type="scientific">Streptomyces globosus</name>
    <dbReference type="NCBI Taxonomy" id="68209"/>
    <lineage>
        <taxon>Bacteria</taxon>
        <taxon>Bacillati</taxon>
        <taxon>Actinomycetota</taxon>
        <taxon>Actinomycetes</taxon>
        <taxon>Kitasatosporales</taxon>
        <taxon>Streptomycetaceae</taxon>
        <taxon>Streptomyces</taxon>
    </lineage>
</organism>
<evidence type="ECO:0000313" key="3">
    <source>
        <dbReference type="Proteomes" id="UP000252004"/>
    </source>
</evidence>
<dbReference type="AlphaFoldDB" id="A0A344UAA1"/>
<dbReference type="Gene3D" id="3.40.570.10">
    <property type="entry name" value="Extracellular Endonuclease, subunit A"/>
    <property type="match status" value="1"/>
</dbReference>
<keyword evidence="3" id="KW-1185">Reference proteome</keyword>
<proteinExistence type="predicted"/>
<dbReference type="OrthoDB" id="3658262at2"/>
<dbReference type="InterPro" id="IPR044929">
    <property type="entry name" value="DNA/RNA_non-sp_Endonuclease_sf"/>
</dbReference>